<evidence type="ECO:0000313" key="1">
    <source>
        <dbReference type="EMBL" id="KZV50063.1"/>
    </source>
</evidence>
<proteinExistence type="predicted"/>
<dbReference type="AlphaFoldDB" id="A0A2Z7CTD7"/>
<evidence type="ECO:0000313" key="2">
    <source>
        <dbReference type="Proteomes" id="UP000250235"/>
    </source>
</evidence>
<protein>
    <submittedName>
        <fullName evidence="1">Uncharacterized protein</fullName>
    </submittedName>
</protein>
<name>A0A2Z7CTD7_9LAMI</name>
<sequence>MAVRFIDFPEICASCVWQILCRPCLASTFEESILLVIVARKVRIRACYSVSTDSSLLQREPLCAEWLTTTVHRWATAGGVIDAPGIGERVGVIQLVEEVTQLAVPQEVVECPSSVVGFGPAVGRCSWRRHRICLSVGISSWKDIRRCVRDVCLSTSC</sequence>
<reference evidence="1 2" key="1">
    <citation type="journal article" date="2015" name="Proc. Natl. Acad. Sci. U.S.A.">
        <title>The resurrection genome of Boea hygrometrica: A blueprint for survival of dehydration.</title>
        <authorList>
            <person name="Xiao L."/>
            <person name="Yang G."/>
            <person name="Zhang L."/>
            <person name="Yang X."/>
            <person name="Zhao S."/>
            <person name="Ji Z."/>
            <person name="Zhou Q."/>
            <person name="Hu M."/>
            <person name="Wang Y."/>
            <person name="Chen M."/>
            <person name="Xu Y."/>
            <person name="Jin H."/>
            <person name="Xiao X."/>
            <person name="Hu G."/>
            <person name="Bao F."/>
            <person name="Hu Y."/>
            <person name="Wan P."/>
            <person name="Li L."/>
            <person name="Deng X."/>
            <person name="Kuang T."/>
            <person name="Xiang C."/>
            <person name="Zhu J.K."/>
            <person name="Oliver M.J."/>
            <person name="He Y."/>
        </authorList>
    </citation>
    <scope>NUCLEOTIDE SEQUENCE [LARGE SCALE GENOMIC DNA]</scope>
    <source>
        <strain evidence="2">cv. XS01</strain>
    </source>
</reference>
<gene>
    <name evidence="1" type="ORF">F511_29936</name>
</gene>
<accession>A0A2Z7CTD7</accession>
<keyword evidence="2" id="KW-1185">Reference proteome</keyword>
<dbReference type="Proteomes" id="UP000250235">
    <property type="component" value="Unassembled WGS sequence"/>
</dbReference>
<organism evidence="1 2">
    <name type="scientific">Dorcoceras hygrometricum</name>
    <dbReference type="NCBI Taxonomy" id="472368"/>
    <lineage>
        <taxon>Eukaryota</taxon>
        <taxon>Viridiplantae</taxon>
        <taxon>Streptophyta</taxon>
        <taxon>Embryophyta</taxon>
        <taxon>Tracheophyta</taxon>
        <taxon>Spermatophyta</taxon>
        <taxon>Magnoliopsida</taxon>
        <taxon>eudicotyledons</taxon>
        <taxon>Gunneridae</taxon>
        <taxon>Pentapetalae</taxon>
        <taxon>asterids</taxon>
        <taxon>lamiids</taxon>
        <taxon>Lamiales</taxon>
        <taxon>Gesneriaceae</taxon>
        <taxon>Didymocarpoideae</taxon>
        <taxon>Trichosporeae</taxon>
        <taxon>Loxocarpinae</taxon>
        <taxon>Dorcoceras</taxon>
    </lineage>
</organism>
<dbReference type="EMBL" id="KQ992561">
    <property type="protein sequence ID" value="KZV50063.1"/>
    <property type="molecule type" value="Genomic_DNA"/>
</dbReference>